<keyword evidence="3" id="KW-1185">Reference proteome</keyword>
<dbReference type="GO" id="GO:0008483">
    <property type="term" value="F:transaminase activity"/>
    <property type="evidence" value="ECO:0007669"/>
    <property type="project" value="UniProtKB-KW"/>
</dbReference>
<dbReference type="InterPro" id="IPR050571">
    <property type="entry name" value="Class-IV_PLP-Dep_Aminotrnsfr"/>
</dbReference>
<comment type="similarity">
    <text evidence="1">Belongs to the class-IV pyridoxal-phosphate-dependent aminotransferase family.</text>
</comment>
<accession>A0ABY1JDV6</accession>
<dbReference type="EMBL" id="FSQZ01000001">
    <property type="protein sequence ID" value="SIN70393.1"/>
    <property type="molecule type" value="Genomic_DNA"/>
</dbReference>
<name>A0ABY1JDV6_9BACT</name>
<dbReference type="Gene3D" id="3.20.10.10">
    <property type="entry name" value="D-amino Acid Aminotransferase, subunit A, domain 2"/>
    <property type="match status" value="1"/>
</dbReference>
<dbReference type="InterPro" id="IPR036038">
    <property type="entry name" value="Aminotransferase-like"/>
</dbReference>
<proteinExistence type="inferred from homology"/>
<keyword evidence="2" id="KW-0032">Aminotransferase</keyword>
<dbReference type="PANTHER" id="PTHR42743:SF11">
    <property type="entry name" value="AMINODEOXYCHORISMATE LYASE"/>
    <property type="match status" value="1"/>
</dbReference>
<evidence type="ECO:0000313" key="2">
    <source>
        <dbReference type="EMBL" id="SIN70393.1"/>
    </source>
</evidence>
<keyword evidence="2" id="KW-0808">Transferase</keyword>
<reference evidence="2 3" key="1">
    <citation type="submission" date="2016-11" db="EMBL/GenBank/DDBJ databases">
        <authorList>
            <person name="Varghese N."/>
            <person name="Submissions S."/>
        </authorList>
    </citation>
    <scope>NUCLEOTIDE SEQUENCE [LARGE SCALE GENOMIC DNA]</scope>
    <source>
        <strain evidence="2 3">DSM 20664</strain>
    </source>
</reference>
<dbReference type="RefSeq" id="WP_074199687.1">
    <property type="nucleotide sequence ID" value="NZ_DAOSUK010000029.1"/>
</dbReference>
<evidence type="ECO:0000313" key="3">
    <source>
        <dbReference type="Proteomes" id="UP000185093"/>
    </source>
</evidence>
<organism evidence="2 3">
    <name type="scientific">Acetomicrobium flavidum</name>
    <dbReference type="NCBI Taxonomy" id="49896"/>
    <lineage>
        <taxon>Bacteria</taxon>
        <taxon>Thermotogati</taxon>
        <taxon>Synergistota</taxon>
        <taxon>Synergistia</taxon>
        <taxon>Synergistales</taxon>
        <taxon>Acetomicrobiaceae</taxon>
        <taxon>Acetomicrobium</taxon>
    </lineage>
</organism>
<dbReference type="InterPro" id="IPR043132">
    <property type="entry name" value="BCAT-like_C"/>
</dbReference>
<comment type="caution">
    <text evidence="2">The sequence shown here is derived from an EMBL/GenBank/DDBJ whole genome shotgun (WGS) entry which is preliminary data.</text>
</comment>
<dbReference type="Proteomes" id="UP000185093">
    <property type="component" value="Unassembled WGS sequence"/>
</dbReference>
<protein>
    <submittedName>
        <fullName evidence="2">Branched-chain amino acid aminotransferase</fullName>
    </submittedName>
</protein>
<evidence type="ECO:0000256" key="1">
    <source>
        <dbReference type="ARBA" id="ARBA00009320"/>
    </source>
</evidence>
<dbReference type="SUPFAM" id="SSF56752">
    <property type="entry name" value="D-aminoacid aminotransferase-like PLP-dependent enzymes"/>
    <property type="match status" value="1"/>
</dbReference>
<sequence length="273" mass="31123">MKLCYYNDEFKSIEEMSLPVSDLMIQRGVGVFDTIRTYRKRPHALSIHLKRLEESAKSIGIELPVGKKRLAEIIREGIDRMEGEVQMRVYVTGGDVFADGIFPHPRYFIIFEPLEKAPKEDYVNGVVLHPIDMERPFPHIKSIFYLPAYIGRRQDKDAMEALYCPAGEITESSSSSFFMVIDGKIVTAPTERVLDGVMRQIVIKLAREAGLAVEMRCPLLSEVPMAQEAFITGSIKEILPVRRIGSQRISQVNGPISQYLQHLYAQRIEDYLE</sequence>
<dbReference type="Gene3D" id="3.30.470.10">
    <property type="match status" value="1"/>
</dbReference>
<gene>
    <name evidence="2" type="ORF">SAMN05444368_1330</name>
</gene>
<dbReference type="InterPro" id="IPR043131">
    <property type="entry name" value="BCAT-like_N"/>
</dbReference>
<dbReference type="InterPro" id="IPR001544">
    <property type="entry name" value="Aminotrans_IV"/>
</dbReference>
<dbReference type="PANTHER" id="PTHR42743">
    <property type="entry name" value="AMINO-ACID AMINOTRANSFERASE"/>
    <property type="match status" value="1"/>
</dbReference>
<dbReference type="Pfam" id="PF01063">
    <property type="entry name" value="Aminotran_4"/>
    <property type="match status" value="1"/>
</dbReference>